<feature type="domain" description="Sensor histidine kinase NatK-like C-terminal" evidence="2">
    <location>
        <begin position="334"/>
        <end position="432"/>
    </location>
</feature>
<sequence length="436" mass="51480">MNWLRIAQGVLCAVEVCGLYYIFNLFYEQKRNKLWERIGFIITLILFCGLTIFQREVGGMYSRYFMFLCIFLAVCIGKFFYNITFTRCLLVSTLYFESIYFSDIFLGYIGQALLDSIDFVDYIQFHINLERIIILGITRCFLLIVLFILRKYKIHVNNLCFNYRMLLIGFAVLEYLGLFSCEKVFIPAYREEGKIYVYFALFPIILVLTFIIVIVYIMYIEKKNEMQLMNSQNEMLEKNYHEMLLLYQKRDRIFHDMKNHLSVLSLLIADRNLDRAEEYIKKVNAPILELEHKKYTGNRIVDIILNDKIEKAHNNNIKFIINAHDIKEGIIQDIDWCAILANVLDNAIEACIKVQNDEKWIEMSISQNDCSTIINVTNIYNGEIKISKDKLESTKKNKILHGIGMESVKTAVNKYNGIFEYNWEADIFYIYISLFN</sequence>
<comment type="caution">
    <text evidence="3">The sequence shown here is derived from an EMBL/GenBank/DDBJ whole genome shotgun (WGS) entry which is preliminary data.</text>
</comment>
<dbReference type="AlphaFoldDB" id="A0A1E3AM70"/>
<dbReference type="SUPFAM" id="SSF55874">
    <property type="entry name" value="ATPase domain of HSP90 chaperone/DNA topoisomerase II/histidine kinase"/>
    <property type="match status" value="1"/>
</dbReference>
<dbReference type="CDD" id="cd16935">
    <property type="entry name" value="HATPase_AgrC-ComD-like"/>
    <property type="match status" value="1"/>
</dbReference>
<dbReference type="InterPro" id="IPR036890">
    <property type="entry name" value="HATPase_C_sf"/>
</dbReference>
<protein>
    <recommendedName>
        <fullName evidence="2">Sensor histidine kinase NatK-like C-terminal domain-containing protein</fullName>
    </recommendedName>
</protein>
<evidence type="ECO:0000313" key="3">
    <source>
        <dbReference type="EMBL" id="ODM09825.1"/>
    </source>
</evidence>
<dbReference type="InterPro" id="IPR032834">
    <property type="entry name" value="NatK-like_C"/>
</dbReference>
<dbReference type="Proteomes" id="UP000095003">
    <property type="component" value="Unassembled WGS sequence"/>
</dbReference>
<keyword evidence="1" id="KW-1133">Transmembrane helix</keyword>
<feature type="transmembrane region" description="Helical" evidence="1">
    <location>
        <begin position="129"/>
        <end position="149"/>
    </location>
</feature>
<dbReference type="PANTHER" id="PTHR40448">
    <property type="entry name" value="TWO-COMPONENT SENSOR HISTIDINE KINASE"/>
    <property type="match status" value="1"/>
</dbReference>
<keyword evidence="1" id="KW-0812">Transmembrane</keyword>
<feature type="transmembrane region" description="Helical" evidence="1">
    <location>
        <begin position="88"/>
        <end position="109"/>
    </location>
</feature>
<dbReference type="GeneID" id="93302148"/>
<dbReference type="PANTHER" id="PTHR40448:SF1">
    <property type="entry name" value="TWO-COMPONENT SENSOR HISTIDINE KINASE"/>
    <property type="match status" value="1"/>
</dbReference>
<feature type="transmembrane region" description="Helical" evidence="1">
    <location>
        <begin position="195"/>
        <end position="219"/>
    </location>
</feature>
<evidence type="ECO:0000256" key="1">
    <source>
        <dbReference type="SAM" id="Phobius"/>
    </source>
</evidence>
<proteinExistence type="predicted"/>
<keyword evidence="1" id="KW-0472">Membrane</keyword>
<reference evidence="3 4" key="1">
    <citation type="submission" date="2016-07" db="EMBL/GenBank/DDBJ databases">
        <title>Characterization of isolates of Eisenbergiella tayi derived from blood cultures, using whole genome sequencing.</title>
        <authorList>
            <person name="Burdz T."/>
            <person name="Wiebe D."/>
            <person name="Huynh C."/>
            <person name="Bernard K."/>
        </authorList>
    </citation>
    <scope>NUCLEOTIDE SEQUENCE [LARGE SCALE GENOMIC DNA]</scope>
    <source>
        <strain evidence="3 4">NML 120489</strain>
    </source>
</reference>
<organism evidence="3 4">
    <name type="scientific">Eisenbergiella tayi</name>
    <dbReference type="NCBI Taxonomy" id="1432052"/>
    <lineage>
        <taxon>Bacteria</taxon>
        <taxon>Bacillati</taxon>
        <taxon>Bacillota</taxon>
        <taxon>Clostridia</taxon>
        <taxon>Lachnospirales</taxon>
        <taxon>Lachnospiraceae</taxon>
        <taxon>Eisenbergiella</taxon>
    </lineage>
</organism>
<evidence type="ECO:0000313" key="4">
    <source>
        <dbReference type="Proteomes" id="UP000095003"/>
    </source>
</evidence>
<dbReference type="Pfam" id="PF14501">
    <property type="entry name" value="HATPase_c_5"/>
    <property type="match status" value="1"/>
</dbReference>
<feature type="transmembrane region" description="Helical" evidence="1">
    <location>
        <begin position="34"/>
        <end position="52"/>
    </location>
</feature>
<dbReference type="EMBL" id="MCGI01000004">
    <property type="protein sequence ID" value="ODM09825.1"/>
    <property type="molecule type" value="Genomic_DNA"/>
</dbReference>
<gene>
    <name evidence="3" type="ORF">BEH84_04193</name>
</gene>
<name>A0A1E3AM70_9FIRM</name>
<dbReference type="GO" id="GO:0042802">
    <property type="term" value="F:identical protein binding"/>
    <property type="evidence" value="ECO:0007669"/>
    <property type="project" value="TreeGrafter"/>
</dbReference>
<dbReference type="Gene3D" id="3.30.565.10">
    <property type="entry name" value="Histidine kinase-like ATPase, C-terminal domain"/>
    <property type="match status" value="1"/>
</dbReference>
<dbReference type="RefSeq" id="WP_069158243.1">
    <property type="nucleotide sequence ID" value="NZ_DBGDOY010000052.1"/>
</dbReference>
<feature type="transmembrane region" description="Helical" evidence="1">
    <location>
        <begin position="161"/>
        <end position="180"/>
    </location>
</feature>
<feature type="transmembrane region" description="Helical" evidence="1">
    <location>
        <begin position="64"/>
        <end position="81"/>
    </location>
</feature>
<feature type="transmembrane region" description="Helical" evidence="1">
    <location>
        <begin position="6"/>
        <end position="27"/>
    </location>
</feature>
<accession>A0A1E3AM70</accession>
<evidence type="ECO:0000259" key="2">
    <source>
        <dbReference type="Pfam" id="PF14501"/>
    </source>
</evidence>